<dbReference type="GO" id="GO:0005634">
    <property type="term" value="C:nucleus"/>
    <property type="evidence" value="ECO:0007669"/>
    <property type="project" value="UniProtKB-SubCell"/>
</dbReference>
<accession>A0AAV7N4Q7</accession>
<dbReference type="PANTHER" id="PTHR46481:SF10">
    <property type="entry name" value="ZINC FINGER BED DOMAIN-CONTAINING PROTEIN 39"/>
    <property type="match status" value="1"/>
</dbReference>
<evidence type="ECO:0000259" key="6">
    <source>
        <dbReference type="Pfam" id="PF05699"/>
    </source>
</evidence>
<keyword evidence="8" id="KW-1185">Reference proteome</keyword>
<keyword evidence="4" id="KW-0862">Zinc</keyword>
<evidence type="ECO:0000256" key="3">
    <source>
        <dbReference type="ARBA" id="ARBA00022771"/>
    </source>
</evidence>
<dbReference type="GO" id="GO:0046983">
    <property type="term" value="F:protein dimerization activity"/>
    <property type="evidence" value="ECO:0007669"/>
    <property type="project" value="InterPro"/>
</dbReference>
<sequence>MPRRAKNADDYSREHRDFIVEEANGRKLLVCKFCRVTVPVITGKTASRIAEHVSSKTHLKIKDQSMTDDGLYQVLLPEAVARVKVELNKEKYVAHEFARALVQSGTCLNQTDGPIGALFRKCASEGKFLPDSPQMYAKYLPDLFQADLEHISALIHGDKKISVSVDETLELHGNPAVAVLFTFCDTGNGWVRRTIMADLHVVETCNAVSIARLLQNVLEKFDKNWCDVLCICSDSTGYMKMFCNDLSKGMSDFRAFHIRDPCHLLDDMLKAALKSSELMRRAVDFVVHCSELFRFSHELKQKYITFCRFYGRAQKVMPAISVIQWPSMVEAVNAILSMWQPLTEFLLSDGATGKKREDLTAHIDSEVKKNTIYCTLRFLQENMTAIVDLIKKFKFKNLYIYQVYNIIGVDVKHLLELKLGDTLKDFGPVTCSLLECLPLRNQRTVEEKFRAFYASMHGKWQAMMCHNIPTTTSFEVNEASLWYSAQVLDPFHKGELSSDFEKYRFIFDRFNNSDSICTQFCAYIAEPVPGNCDLHVLQYWLGKRHQWPELADCVLSILALPVSSANVEMSFSPIKVLMGGKEKSWMSQESLKKYCMVYYNKFEL</sequence>
<feature type="domain" description="HAT C-terminal dimerisation" evidence="6">
    <location>
        <begin position="533"/>
        <end position="573"/>
    </location>
</feature>
<dbReference type="SUPFAM" id="SSF53098">
    <property type="entry name" value="Ribonuclease H-like"/>
    <property type="match status" value="1"/>
</dbReference>
<comment type="caution">
    <text evidence="7">The sequence shown here is derived from an EMBL/GenBank/DDBJ whole genome shotgun (WGS) entry which is preliminary data.</text>
</comment>
<dbReference type="GO" id="GO:0008270">
    <property type="term" value="F:zinc ion binding"/>
    <property type="evidence" value="ECO:0007669"/>
    <property type="project" value="UniProtKB-KW"/>
</dbReference>
<dbReference type="InterPro" id="IPR012337">
    <property type="entry name" value="RNaseH-like_sf"/>
</dbReference>
<keyword evidence="5" id="KW-0539">Nucleus</keyword>
<dbReference type="InterPro" id="IPR008906">
    <property type="entry name" value="HATC_C_dom"/>
</dbReference>
<dbReference type="InterPro" id="IPR052035">
    <property type="entry name" value="ZnF_BED_domain_contain"/>
</dbReference>
<organism evidence="7 8">
    <name type="scientific">Pleurodeles waltl</name>
    <name type="common">Iberian ribbed newt</name>
    <dbReference type="NCBI Taxonomy" id="8319"/>
    <lineage>
        <taxon>Eukaryota</taxon>
        <taxon>Metazoa</taxon>
        <taxon>Chordata</taxon>
        <taxon>Craniata</taxon>
        <taxon>Vertebrata</taxon>
        <taxon>Euteleostomi</taxon>
        <taxon>Amphibia</taxon>
        <taxon>Batrachia</taxon>
        <taxon>Caudata</taxon>
        <taxon>Salamandroidea</taxon>
        <taxon>Salamandridae</taxon>
        <taxon>Pleurodelinae</taxon>
        <taxon>Pleurodeles</taxon>
    </lineage>
</organism>
<protein>
    <recommendedName>
        <fullName evidence="6">HAT C-terminal dimerisation domain-containing protein</fullName>
    </recommendedName>
</protein>
<dbReference type="Pfam" id="PF05699">
    <property type="entry name" value="Dimer_Tnp_hAT"/>
    <property type="match status" value="1"/>
</dbReference>
<comment type="subcellular location">
    <subcellularLocation>
        <location evidence="1">Nucleus</location>
    </subcellularLocation>
</comment>
<proteinExistence type="predicted"/>
<reference evidence="7" key="1">
    <citation type="journal article" date="2022" name="bioRxiv">
        <title>Sequencing and chromosome-scale assembly of the giantPleurodeles waltlgenome.</title>
        <authorList>
            <person name="Brown T."/>
            <person name="Elewa A."/>
            <person name="Iarovenko S."/>
            <person name="Subramanian E."/>
            <person name="Araus A.J."/>
            <person name="Petzold A."/>
            <person name="Susuki M."/>
            <person name="Suzuki K.-i.T."/>
            <person name="Hayashi T."/>
            <person name="Toyoda A."/>
            <person name="Oliveira C."/>
            <person name="Osipova E."/>
            <person name="Leigh N.D."/>
            <person name="Simon A."/>
            <person name="Yun M.H."/>
        </authorList>
    </citation>
    <scope>NUCLEOTIDE SEQUENCE</scope>
    <source>
        <strain evidence="7">20211129_DDA</strain>
        <tissue evidence="7">Liver</tissue>
    </source>
</reference>
<dbReference type="Proteomes" id="UP001066276">
    <property type="component" value="Chromosome 9"/>
</dbReference>
<dbReference type="AlphaFoldDB" id="A0AAV7N4Q7"/>
<keyword evidence="2" id="KW-0479">Metal-binding</keyword>
<evidence type="ECO:0000256" key="1">
    <source>
        <dbReference type="ARBA" id="ARBA00004123"/>
    </source>
</evidence>
<dbReference type="EMBL" id="JANPWB010000013">
    <property type="protein sequence ID" value="KAJ1110244.1"/>
    <property type="molecule type" value="Genomic_DNA"/>
</dbReference>
<evidence type="ECO:0000313" key="7">
    <source>
        <dbReference type="EMBL" id="KAJ1110244.1"/>
    </source>
</evidence>
<evidence type="ECO:0000256" key="4">
    <source>
        <dbReference type="ARBA" id="ARBA00022833"/>
    </source>
</evidence>
<dbReference type="PANTHER" id="PTHR46481">
    <property type="entry name" value="ZINC FINGER BED DOMAIN-CONTAINING PROTEIN 4"/>
    <property type="match status" value="1"/>
</dbReference>
<name>A0AAV7N4Q7_PLEWA</name>
<evidence type="ECO:0000256" key="5">
    <source>
        <dbReference type="ARBA" id="ARBA00023242"/>
    </source>
</evidence>
<evidence type="ECO:0000256" key="2">
    <source>
        <dbReference type="ARBA" id="ARBA00022723"/>
    </source>
</evidence>
<keyword evidence="3" id="KW-0863">Zinc-finger</keyword>
<evidence type="ECO:0000313" key="8">
    <source>
        <dbReference type="Proteomes" id="UP001066276"/>
    </source>
</evidence>
<gene>
    <name evidence="7" type="ORF">NDU88_007599</name>
</gene>